<dbReference type="OrthoDB" id="5954192at2759"/>
<dbReference type="PANTHER" id="PTHR16262">
    <property type="entry name" value="PEROXISOME ASSEMBLY PROTEIN 26"/>
    <property type="match status" value="1"/>
</dbReference>
<keyword evidence="2" id="KW-1133">Transmembrane helix</keyword>
<dbReference type="RefSeq" id="XP_015247768.1">
    <property type="nucleotide sequence ID" value="XM_015392282.1"/>
</dbReference>
<dbReference type="Ensembl" id="ENSCVAT00000025536.1">
    <property type="protein sequence ID" value="ENSCVAP00000031046.1"/>
    <property type="gene ID" value="ENSCVAG00000020022.1"/>
</dbReference>
<dbReference type="Pfam" id="PF07163">
    <property type="entry name" value="Pex26"/>
    <property type="match status" value="1"/>
</dbReference>
<evidence type="ECO:0000313" key="4">
    <source>
        <dbReference type="Proteomes" id="UP000265020"/>
    </source>
</evidence>
<dbReference type="GeneID" id="107095912"/>
<keyword evidence="2" id="KW-0472">Membrane</keyword>
<dbReference type="GeneTree" id="ENSGT00510000049725"/>
<dbReference type="AlphaFoldDB" id="A0A3Q2EFD5"/>
<dbReference type="Proteomes" id="UP000265020">
    <property type="component" value="Unassembled WGS sequence"/>
</dbReference>
<dbReference type="GO" id="GO:0005778">
    <property type="term" value="C:peroxisomal membrane"/>
    <property type="evidence" value="ECO:0007669"/>
    <property type="project" value="InterPro"/>
</dbReference>
<evidence type="ECO:0000256" key="2">
    <source>
        <dbReference type="SAM" id="Phobius"/>
    </source>
</evidence>
<dbReference type="STRING" id="28743.ENSCVAP00000031046"/>
<accession>A0A3Q2EFD5</accession>
<organism evidence="3 4">
    <name type="scientific">Cyprinodon variegatus</name>
    <name type="common">Sheepshead minnow</name>
    <dbReference type="NCBI Taxonomy" id="28743"/>
    <lineage>
        <taxon>Eukaryota</taxon>
        <taxon>Metazoa</taxon>
        <taxon>Chordata</taxon>
        <taxon>Craniata</taxon>
        <taxon>Vertebrata</taxon>
        <taxon>Euteleostomi</taxon>
        <taxon>Actinopterygii</taxon>
        <taxon>Neopterygii</taxon>
        <taxon>Teleostei</taxon>
        <taxon>Neoteleostei</taxon>
        <taxon>Acanthomorphata</taxon>
        <taxon>Ovalentaria</taxon>
        <taxon>Atherinomorphae</taxon>
        <taxon>Cyprinodontiformes</taxon>
        <taxon>Cyprinodontidae</taxon>
        <taxon>Cyprinodon</taxon>
    </lineage>
</organism>
<keyword evidence="4" id="KW-1185">Reference proteome</keyword>
<evidence type="ECO:0000256" key="1">
    <source>
        <dbReference type="SAM" id="MobiDB-lite"/>
    </source>
</evidence>
<feature type="transmembrane region" description="Helical" evidence="2">
    <location>
        <begin position="243"/>
        <end position="262"/>
    </location>
</feature>
<dbReference type="GO" id="GO:0051117">
    <property type="term" value="F:ATPase binding"/>
    <property type="evidence" value="ECO:0007669"/>
    <property type="project" value="TreeGrafter"/>
</dbReference>
<dbReference type="CTD" id="55670"/>
<dbReference type="PANTHER" id="PTHR16262:SF2">
    <property type="entry name" value="PEROXISOME ASSEMBLY PROTEIN 26"/>
    <property type="match status" value="1"/>
</dbReference>
<dbReference type="KEGG" id="cvg:107095912"/>
<feature type="compositionally biased region" description="Basic and acidic residues" evidence="1">
    <location>
        <begin position="191"/>
        <end position="202"/>
    </location>
</feature>
<dbReference type="InterPro" id="IPR010797">
    <property type="entry name" value="Pex26"/>
</dbReference>
<keyword evidence="2" id="KW-0812">Transmembrane</keyword>
<reference evidence="3" key="2">
    <citation type="submission" date="2025-09" db="UniProtKB">
        <authorList>
            <consortium name="Ensembl"/>
        </authorList>
    </citation>
    <scope>IDENTIFICATION</scope>
</reference>
<feature type="region of interest" description="Disordered" evidence="1">
    <location>
        <begin position="191"/>
        <end position="212"/>
    </location>
</feature>
<proteinExistence type="predicted"/>
<feature type="region of interest" description="Disordered" evidence="1">
    <location>
        <begin position="1"/>
        <end position="22"/>
    </location>
</feature>
<sequence length="298" mass="33069">MNRLSDSQARSGRSPPPLSGSSQLCQTLDSAAELMMVHGDFQAAFDTCDAGLESMGQLEAEDNRCAELKAGFCMIGIQALAELNRWREVFSWVMQHYEHQEHVPAKIMQLCILLHSKVGAPAVMQEASRVWLNCPSNVGASGFRSVAELYLLHVLVPLGHLEEARELVASEVGCVAFTEEQRQTALDVVEEKARQSQEDPKNPGDASDAEIAAHPTSNQGSLLHKLEAMVRVLYRSCSRIGSYSFPVQKVVLAVLLLYMLLFRMDPALPSSFMWISKLLQLIKQMWSAMLAPHYQPLT</sequence>
<dbReference type="OMA" id="QTCERAW"/>
<dbReference type="GO" id="GO:0044877">
    <property type="term" value="F:protein-containing complex binding"/>
    <property type="evidence" value="ECO:0007669"/>
    <property type="project" value="InterPro"/>
</dbReference>
<name>A0A3Q2EFD5_CYPVA</name>
<reference evidence="3" key="1">
    <citation type="submission" date="2025-08" db="UniProtKB">
        <authorList>
            <consortium name="Ensembl"/>
        </authorList>
    </citation>
    <scope>IDENTIFICATION</scope>
</reference>
<protein>
    <submittedName>
        <fullName evidence="3">Peroxisomal biogenesis factor 26</fullName>
    </submittedName>
</protein>
<dbReference type="GO" id="GO:0045046">
    <property type="term" value="P:protein import into peroxisome membrane"/>
    <property type="evidence" value="ECO:0007669"/>
    <property type="project" value="InterPro"/>
</dbReference>
<dbReference type="GO" id="GO:0016558">
    <property type="term" value="P:protein import into peroxisome matrix"/>
    <property type="evidence" value="ECO:0007669"/>
    <property type="project" value="TreeGrafter"/>
</dbReference>
<evidence type="ECO:0000313" key="3">
    <source>
        <dbReference type="Ensembl" id="ENSCVAP00000031046.1"/>
    </source>
</evidence>